<dbReference type="AlphaFoldDB" id="A0A832TH90"/>
<dbReference type="EMBL" id="DUJS01000002">
    <property type="protein sequence ID" value="HII70078.1"/>
    <property type="molecule type" value="Genomic_DNA"/>
</dbReference>
<sequence length="565" mass="62979">MIPRGERGFLFTPAVALALALLLLSVSYLSYRGRESGYLIRCEYIKPVINEAILSMTHQQLSRAVYLGVVDFLNGTELPGGEKNGYRYGRIAVHAGGTNIEWVASPTGLLAPYDIVDVGRLKGDYDSYRTVIESLRYYIDYELAKLAVDVHDSIKQTQGAEVWIVPRCYVGDGSLYWDTSDPEHPKVRLSWYGRSDPKDVSRTPIVPDAHDPFTIYVHLDIYLIAQVPGWEQFNLHLGQTTVQASIQGYAPSGNENKAVFDPLPIWAYYVSKDRWGDGPLRFKPMIVMGNYQVAVGQGGSIGGERVGQSDVIRFYSAYLNEVNGDGRNSEADEDKLRLAHVLSIPGKMLPWDDTKLLNENEVDGETESQWVILPYFPTRENVLGDDVGRPPNFIERAAGILYVLPSNRVVSVDGIEDPDVDVIQRCEAGMETLIPALPAEEVDVWAHGPFGTVDWMAWMEVLASRSGKLRGVINGVRASEFGPPERYDDRGEPVRLFRLYGFNSNDPVVRQINSLLAGIGLQLATDADRRKGFALPGADILKWFLLPGTNTDMVLKNGRVIRVWP</sequence>
<protein>
    <submittedName>
        <fullName evidence="1">Uncharacterized protein</fullName>
    </submittedName>
</protein>
<evidence type="ECO:0000313" key="2">
    <source>
        <dbReference type="Proteomes" id="UP000619545"/>
    </source>
</evidence>
<gene>
    <name evidence="1" type="ORF">HA336_02445</name>
</gene>
<dbReference type="RefSeq" id="WP_011019067.1">
    <property type="nucleotide sequence ID" value="NZ_DUJS01000002.1"/>
</dbReference>
<name>A0A832TH90_9EURY</name>
<accession>A0A832TH90</accession>
<proteinExistence type="predicted"/>
<comment type="caution">
    <text evidence="1">The sequence shown here is derived from an EMBL/GenBank/DDBJ whole genome shotgun (WGS) entry which is preliminary data.</text>
</comment>
<dbReference type="Proteomes" id="UP000619545">
    <property type="component" value="Unassembled WGS sequence"/>
</dbReference>
<organism evidence="1 2">
    <name type="scientific">Methanopyrus kandleri</name>
    <dbReference type="NCBI Taxonomy" id="2320"/>
    <lineage>
        <taxon>Archaea</taxon>
        <taxon>Methanobacteriati</taxon>
        <taxon>Methanobacteriota</taxon>
        <taxon>Methanomada group</taxon>
        <taxon>Methanopyri</taxon>
        <taxon>Methanopyrales</taxon>
        <taxon>Methanopyraceae</taxon>
        <taxon>Methanopyrus</taxon>
    </lineage>
</organism>
<reference evidence="1" key="1">
    <citation type="journal article" date="2020" name="bioRxiv">
        <title>A rank-normalized archaeal taxonomy based on genome phylogeny resolves widespread incomplete and uneven classifications.</title>
        <authorList>
            <person name="Rinke C."/>
            <person name="Chuvochina M."/>
            <person name="Mussig A.J."/>
            <person name="Chaumeil P.-A."/>
            <person name="Waite D.W."/>
            <person name="Whitman W.B."/>
            <person name="Parks D.H."/>
            <person name="Hugenholtz P."/>
        </authorList>
    </citation>
    <scope>NUCLEOTIDE SEQUENCE</scope>
    <source>
        <strain evidence="1">UBA8853</strain>
    </source>
</reference>
<evidence type="ECO:0000313" key="1">
    <source>
        <dbReference type="EMBL" id="HII70078.1"/>
    </source>
</evidence>